<accession>A0ABU4RSN1</accession>
<organism evidence="1 2">
    <name type="scientific">Terrihabitans rhizophilus</name>
    <dbReference type="NCBI Taxonomy" id="3092662"/>
    <lineage>
        <taxon>Bacteria</taxon>
        <taxon>Pseudomonadati</taxon>
        <taxon>Pseudomonadota</taxon>
        <taxon>Alphaproteobacteria</taxon>
        <taxon>Hyphomicrobiales</taxon>
        <taxon>Terrihabitans</taxon>
    </lineage>
</organism>
<dbReference type="Proteomes" id="UP001274321">
    <property type="component" value="Unassembled WGS sequence"/>
</dbReference>
<proteinExistence type="predicted"/>
<comment type="caution">
    <text evidence="1">The sequence shown here is derived from an EMBL/GenBank/DDBJ whole genome shotgun (WGS) entry which is preliminary data.</text>
</comment>
<evidence type="ECO:0008006" key="3">
    <source>
        <dbReference type="Google" id="ProtNLM"/>
    </source>
</evidence>
<sequence>MTGDDCLSQVAAMQLSEGNLRGRVAVFFIRENVIGIDYTAADRTERSFVDILAAMN</sequence>
<gene>
    <name evidence="1" type="ORF">SCD90_06825</name>
</gene>
<name>A0ABU4RSN1_9HYPH</name>
<reference evidence="1 2" key="1">
    <citation type="submission" date="2023-11" db="EMBL/GenBank/DDBJ databases">
        <authorList>
            <person name="Bao R."/>
        </authorList>
    </citation>
    <scope>NUCLEOTIDE SEQUENCE [LARGE SCALE GENOMIC DNA]</scope>
    <source>
        <strain evidence="1 2">PJ23</strain>
    </source>
</reference>
<dbReference type="RefSeq" id="WP_319843898.1">
    <property type="nucleotide sequence ID" value="NZ_JAXAFJ010000003.1"/>
</dbReference>
<evidence type="ECO:0000313" key="1">
    <source>
        <dbReference type="EMBL" id="MDX6805771.1"/>
    </source>
</evidence>
<protein>
    <recommendedName>
        <fullName evidence="3">Redoxin domain-containing protein</fullName>
    </recommendedName>
</protein>
<dbReference type="EMBL" id="JAXAFJ010000003">
    <property type="protein sequence ID" value="MDX6805771.1"/>
    <property type="molecule type" value="Genomic_DNA"/>
</dbReference>
<evidence type="ECO:0000313" key="2">
    <source>
        <dbReference type="Proteomes" id="UP001274321"/>
    </source>
</evidence>
<keyword evidence="2" id="KW-1185">Reference proteome</keyword>